<feature type="transmembrane region" description="Helical" evidence="2">
    <location>
        <begin position="142"/>
        <end position="158"/>
    </location>
</feature>
<comment type="similarity">
    <text evidence="1">Belongs to the sodium:galactoside symporter (TC 2.A.2) family.</text>
</comment>
<dbReference type="PANTHER" id="PTHR11328">
    <property type="entry name" value="MAJOR FACILITATOR SUPERFAMILY DOMAIN-CONTAINING PROTEIN"/>
    <property type="match status" value="1"/>
</dbReference>
<dbReference type="STRING" id="572480.Arnit_1630"/>
<feature type="transmembrane region" description="Helical" evidence="2">
    <location>
        <begin position="345"/>
        <end position="369"/>
    </location>
</feature>
<feature type="transmembrane region" description="Helical" evidence="2">
    <location>
        <begin position="170"/>
        <end position="190"/>
    </location>
</feature>
<dbReference type="GO" id="GO:0005886">
    <property type="term" value="C:plasma membrane"/>
    <property type="evidence" value="ECO:0007669"/>
    <property type="project" value="TreeGrafter"/>
</dbReference>
<keyword evidence="2" id="KW-0812">Transmembrane</keyword>
<feature type="transmembrane region" description="Helical" evidence="2">
    <location>
        <begin position="32"/>
        <end position="53"/>
    </location>
</feature>
<gene>
    <name evidence="3" type="ordered locus">Arnit_1630</name>
</gene>
<proteinExistence type="inferred from homology"/>
<evidence type="ECO:0000256" key="1">
    <source>
        <dbReference type="ARBA" id="ARBA00009617"/>
    </source>
</evidence>
<keyword evidence="4" id="KW-1185">Reference proteome</keyword>
<evidence type="ECO:0000313" key="3">
    <source>
        <dbReference type="EMBL" id="ADG93284.1"/>
    </source>
</evidence>
<sequence length="414" mass="46745">MNKIFEKIAYGLLAIPVAFLGLPIYIYLPNFYVNEVGLNIALVGIALFLSRLLDMVSDPFIGLISDKKIKKSYLIGLGSIILLFSFYFLIHPTSSNSFWWLFIFSALTYISWSFVNIPYLALNAELGKDYHDNTKLSFSREVFTIVGVVIALLLPYIYNISEDAKESLNLLFKTSLIVFPIVILIFILFIKEDKSKVETLAFIESLKKFKKDFSKANNIFIAFILNNLANAIPATLFLFYVQLVLKTPEYTGALLLVYFLSAVIALPFWIYLSKKINKQKVWISSILFAVVSFSFVPFLGEQNYILFGIISFCTGISLSADMAIPASIQSDIAQKSKTLGNQISGVLFGFWNMITKLSLALAVFITFIVLELVGFDVNNISNLALNTLIVLYSILPILLKLLAVFFIKKYNQQY</sequence>
<dbReference type="Gene3D" id="1.20.1250.20">
    <property type="entry name" value="MFS general substrate transporter like domains"/>
    <property type="match status" value="2"/>
</dbReference>
<feature type="transmembrane region" description="Helical" evidence="2">
    <location>
        <begin position="253"/>
        <end position="272"/>
    </location>
</feature>
<organism evidence="3 4">
    <name type="scientific">Arcobacter nitrofigilis (strain ATCC 33309 / DSM 7299 / CCUG 15893 / LMG 7604 / NCTC 12251 / CI)</name>
    <name type="common">Campylobacter nitrofigilis</name>
    <dbReference type="NCBI Taxonomy" id="572480"/>
    <lineage>
        <taxon>Bacteria</taxon>
        <taxon>Pseudomonadati</taxon>
        <taxon>Campylobacterota</taxon>
        <taxon>Epsilonproteobacteria</taxon>
        <taxon>Campylobacterales</taxon>
        <taxon>Arcobacteraceae</taxon>
        <taxon>Arcobacter</taxon>
    </lineage>
</organism>
<dbReference type="GO" id="GO:0015293">
    <property type="term" value="F:symporter activity"/>
    <property type="evidence" value="ECO:0007669"/>
    <property type="project" value="InterPro"/>
</dbReference>
<dbReference type="EMBL" id="CP001999">
    <property type="protein sequence ID" value="ADG93284.1"/>
    <property type="molecule type" value="Genomic_DNA"/>
</dbReference>
<feature type="transmembrane region" description="Helical" evidence="2">
    <location>
        <begin position="219"/>
        <end position="241"/>
    </location>
</feature>
<keyword evidence="2" id="KW-1133">Transmembrane helix</keyword>
<dbReference type="OrthoDB" id="181905at2"/>
<keyword evidence="2" id="KW-0472">Membrane</keyword>
<evidence type="ECO:0000313" key="4">
    <source>
        <dbReference type="Proteomes" id="UP000000939"/>
    </source>
</evidence>
<feature type="transmembrane region" description="Helical" evidence="2">
    <location>
        <begin position="305"/>
        <end position="324"/>
    </location>
</feature>
<dbReference type="InterPro" id="IPR036259">
    <property type="entry name" value="MFS_trans_sf"/>
</dbReference>
<feature type="transmembrane region" description="Helical" evidence="2">
    <location>
        <begin position="389"/>
        <end position="407"/>
    </location>
</feature>
<dbReference type="Pfam" id="PF13347">
    <property type="entry name" value="MFS_2"/>
    <property type="match status" value="1"/>
</dbReference>
<feature type="transmembrane region" description="Helical" evidence="2">
    <location>
        <begin position="98"/>
        <end position="122"/>
    </location>
</feature>
<feature type="transmembrane region" description="Helical" evidence="2">
    <location>
        <begin position="7"/>
        <end position="26"/>
    </location>
</feature>
<feature type="transmembrane region" description="Helical" evidence="2">
    <location>
        <begin position="73"/>
        <end position="92"/>
    </location>
</feature>
<reference evidence="3 4" key="1">
    <citation type="journal article" date="2010" name="Stand. Genomic Sci.">
        <title>Complete genome sequence of Arcobacter nitrofigilis type strain (CI).</title>
        <authorList>
            <person name="Pati A."/>
            <person name="Gronow S."/>
            <person name="Lapidus A."/>
            <person name="Copeland A."/>
            <person name="Glavina Del Rio T."/>
            <person name="Nolan M."/>
            <person name="Lucas S."/>
            <person name="Tice H."/>
            <person name="Cheng J.F."/>
            <person name="Han C."/>
            <person name="Chertkov O."/>
            <person name="Bruce D."/>
            <person name="Tapia R."/>
            <person name="Goodwin L."/>
            <person name="Pitluck S."/>
            <person name="Liolios K."/>
            <person name="Ivanova N."/>
            <person name="Mavromatis K."/>
            <person name="Chen A."/>
            <person name="Palaniappan K."/>
            <person name="Land M."/>
            <person name="Hauser L."/>
            <person name="Chang Y.J."/>
            <person name="Jeffries C.D."/>
            <person name="Detter J.C."/>
            <person name="Rohde M."/>
            <person name="Goker M."/>
            <person name="Bristow J."/>
            <person name="Eisen J.A."/>
            <person name="Markowitz V."/>
            <person name="Hugenholtz P."/>
            <person name="Klenk H.P."/>
            <person name="Kyrpides N.C."/>
        </authorList>
    </citation>
    <scope>NUCLEOTIDE SEQUENCE [LARGE SCALE GENOMIC DNA]</scope>
    <source>
        <strain evidence="4">ATCC 33309 / DSM 7299 / CCUG 15893 / LMG 7604 / NCTC 12251 / CI</strain>
    </source>
</reference>
<dbReference type="RefSeq" id="WP_013135429.1">
    <property type="nucleotide sequence ID" value="NC_014166.1"/>
</dbReference>
<accession>D5UZR5</accession>
<dbReference type="KEGG" id="ant:Arnit_1630"/>
<feature type="transmembrane region" description="Helical" evidence="2">
    <location>
        <begin position="281"/>
        <end position="299"/>
    </location>
</feature>
<dbReference type="HOGENOM" id="CLU_027408_8_0_7"/>
<dbReference type="Proteomes" id="UP000000939">
    <property type="component" value="Chromosome"/>
</dbReference>
<evidence type="ECO:0000256" key="2">
    <source>
        <dbReference type="SAM" id="Phobius"/>
    </source>
</evidence>
<dbReference type="eggNOG" id="COG2211">
    <property type="taxonomic scope" value="Bacteria"/>
</dbReference>
<protein>
    <submittedName>
        <fullName evidence="3">Major facilitator superfamily MFS_1</fullName>
    </submittedName>
</protein>
<name>D5UZR5_ARCNC</name>
<dbReference type="InterPro" id="IPR039672">
    <property type="entry name" value="MFS_2"/>
</dbReference>
<dbReference type="AlphaFoldDB" id="D5UZR5"/>
<dbReference type="GO" id="GO:0008643">
    <property type="term" value="P:carbohydrate transport"/>
    <property type="evidence" value="ECO:0007669"/>
    <property type="project" value="InterPro"/>
</dbReference>
<dbReference type="PANTHER" id="PTHR11328:SF24">
    <property type="entry name" value="MAJOR FACILITATOR SUPERFAMILY (MFS) PROFILE DOMAIN-CONTAINING PROTEIN"/>
    <property type="match status" value="1"/>
</dbReference>
<dbReference type="SUPFAM" id="SSF103473">
    <property type="entry name" value="MFS general substrate transporter"/>
    <property type="match status" value="1"/>
</dbReference>